<evidence type="ECO:0000256" key="2">
    <source>
        <dbReference type="ARBA" id="ARBA00022729"/>
    </source>
</evidence>
<proteinExistence type="inferred from homology"/>
<evidence type="ECO:0000256" key="4">
    <source>
        <dbReference type="SAM" id="SignalP"/>
    </source>
</evidence>
<dbReference type="PANTHER" id="PTHR35089">
    <property type="entry name" value="CHAPERONE PROTEIN SKP"/>
    <property type="match status" value="1"/>
</dbReference>
<dbReference type="SUPFAM" id="SSF111384">
    <property type="entry name" value="OmpH-like"/>
    <property type="match status" value="1"/>
</dbReference>
<dbReference type="Gene3D" id="3.30.910.20">
    <property type="entry name" value="Skp domain"/>
    <property type="match status" value="1"/>
</dbReference>
<organism evidence="5">
    <name type="scientific">Oceaniferula spumae</name>
    <dbReference type="NCBI Taxonomy" id="2979115"/>
    <lineage>
        <taxon>Bacteria</taxon>
        <taxon>Pseudomonadati</taxon>
        <taxon>Verrucomicrobiota</taxon>
        <taxon>Verrucomicrobiia</taxon>
        <taxon>Verrucomicrobiales</taxon>
        <taxon>Verrucomicrobiaceae</taxon>
        <taxon>Oceaniferula</taxon>
    </lineage>
</organism>
<dbReference type="GO" id="GO:0051082">
    <property type="term" value="F:unfolded protein binding"/>
    <property type="evidence" value="ECO:0007669"/>
    <property type="project" value="InterPro"/>
</dbReference>
<dbReference type="Pfam" id="PF03938">
    <property type="entry name" value="OmpH"/>
    <property type="match status" value="1"/>
</dbReference>
<feature type="chain" id="PRO_5043871222" description="OmpH family outer membrane protein" evidence="4">
    <location>
        <begin position="24"/>
        <end position="193"/>
    </location>
</feature>
<dbReference type="GO" id="GO:0005829">
    <property type="term" value="C:cytosol"/>
    <property type="evidence" value="ECO:0007669"/>
    <property type="project" value="TreeGrafter"/>
</dbReference>
<dbReference type="EMBL" id="AP026866">
    <property type="protein sequence ID" value="BDS08996.1"/>
    <property type="molecule type" value="Genomic_DNA"/>
</dbReference>
<evidence type="ECO:0000256" key="1">
    <source>
        <dbReference type="ARBA" id="ARBA00009091"/>
    </source>
</evidence>
<sequence length="193" mass="22158">MKLAALSCLAMLLLGASVSRLQAAELKIATVDVREIFDKWKYATESKEKLEKAREALERENNERLAVINEYQMMRSKMHQKYHADKDSVSAEEKAKLDRQFVSLGRDAFALEENRRDFFSKAKRAHDREVSSQSKLILDRITEAVQVYALEKKYDMVIEMGGYTTRNVPLFVHLDSAQDITAVIIKRLNESGN</sequence>
<evidence type="ECO:0000313" key="5">
    <source>
        <dbReference type="EMBL" id="BDS08996.1"/>
    </source>
</evidence>
<accession>A0AAT9FSH7</accession>
<gene>
    <name evidence="5" type="ORF">NT6N_40360</name>
</gene>
<dbReference type="AlphaFoldDB" id="A0AAT9FSH7"/>
<feature type="signal peptide" evidence="4">
    <location>
        <begin position="1"/>
        <end position="23"/>
    </location>
</feature>
<dbReference type="KEGG" id="osu:NT6N_40360"/>
<name>A0AAT9FSH7_9BACT</name>
<evidence type="ECO:0008006" key="6">
    <source>
        <dbReference type="Google" id="ProtNLM"/>
    </source>
</evidence>
<evidence type="ECO:0000256" key="3">
    <source>
        <dbReference type="SAM" id="Coils"/>
    </source>
</evidence>
<reference evidence="5" key="1">
    <citation type="submission" date="2024-07" db="EMBL/GenBank/DDBJ databases">
        <title>Complete genome sequence of Verrucomicrobiaceae bacterium NT6N.</title>
        <authorList>
            <person name="Huang C."/>
            <person name="Takami H."/>
            <person name="Hamasaki K."/>
        </authorList>
    </citation>
    <scope>NUCLEOTIDE SEQUENCE</scope>
    <source>
        <strain evidence="5">NT6N</strain>
    </source>
</reference>
<feature type="coiled-coil region" evidence="3">
    <location>
        <begin position="40"/>
        <end position="70"/>
    </location>
</feature>
<dbReference type="SMART" id="SM00935">
    <property type="entry name" value="OmpH"/>
    <property type="match status" value="1"/>
</dbReference>
<keyword evidence="2 4" id="KW-0732">Signal</keyword>
<dbReference type="PANTHER" id="PTHR35089:SF1">
    <property type="entry name" value="CHAPERONE PROTEIN SKP"/>
    <property type="match status" value="1"/>
</dbReference>
<keyword evidence="3" id="KW-0175">Coiled coil</keyword>
<comment type="similarity">
    <text evidence="1">Belongs to the Skp family.</text>
</comment>
<protein>
    <recommendedName>
        <fullName evidence="6">OmpH family outer membrane protein</fullName>
    </recommendedName>
</protein>
<dbReference type="InterPro" id="IPR005632">
    <property type="entry name" value="Chaperone_Skp"/>
</dbReference>
<dbReference type="InterPro" id="IPR024930">
    <property type="entry name" value="Skp_dom_sf"/>
</dbReference>
<dbReference type="GO" id="GO:0050821">
    <property type="term" value="P:protein stabilization"/>
    <property type="evidence" value="ECO:0007669"/>
    <property type="project" value="TreeGrafter"/>
</dbReference>